<sequence length="114" mass="12596">MFLRRCLGVVLFHPLIAQARQPLKIGFDVVLTALMIFKIAGNKPATVFVLNSTRSPPSSTKLFILDFAQLQTIMHSAIDLQNKMNVKTWGTGVVSPMTVDLLPWVLIAQPGRPP</sequence>
<keyword evidence="2" id="KW-1185">Reference proteome</keyword>
<reference evidence="1" key="1">
    <citation type="submission" date="2020-03" db="EMBL/GenBank/DDBJ databases">
        <title>A high-quality chromosome-level genome assembly of a woody plant with both climbing and erect habits, Rhamnella rubrinervis.</title>
        <authorList>
            <person name="Lu Z."/>
            <person name="Yang Y."/>
            <person name="Zhu X."/>
            <person name="Sun Y."/>
        </authorList>
    </citation>
    <scope>NUCLEOTIDE SEQUENCE</scope>
    <source>
        <strain evidence="1">BYM</strain>
        <tissue evidence="1">Leaf</tissue>
    </source>
</reference>
<dbReference type="AlphaFoldDB" id="A0A8K0HCT4"/>
<organism evidence="1 2">
    <name type="scientific">Rhamnella rubrinervis</name>
    <dbReference type="NCBI Taxonomy" id="2594499"/>
    <lineage>
        <taxon>Eukaryota</taxon>
        <taxon>Viridiplantae</taxon>
        <taxon>Streptophyta</taxon>
        <taxon>Embryophyta</taxon>
        <taxon>Tracheophyta</taxon>
        <taxon>Spermatophyta</taxon>
        <taxon>Magnoliopsida</taxon>
        <taxon>eudicotyledons</taxon>
        <taxon>Gunneridae</taxon>
        <taxon>Pentapetalae</taxon>
        <taxon>rosids</taxon>
        <taxon>fabids</taxon>
        <taxon>Rosales</taxon>
        <taxon>Rhamnaceae</taxon>
        <taxon>rhamnoid group</taxon>
        <taxon>Rhamneae</taxon>
        <taxon>Rhamnella</taxon>
    </lineage>
</organism>
<comment type="caution">
    <text evidence="1">The sequence shown here is derived from an EMBL/GenBank/DDBJ whole genome shotgun (WGS) entry which is preliminary data.</text>
</comment>
<accession>A0A8K0HCT4</accession>
<dbReference type="EMBL" id="VOIH02000004">
    <property type="protein sequence ID" value="KAF3449520.1"/>
    <property type="molecule type" value="Genomic_DNA"/>
</dbReference>
<protein>
    <submittedName>
        <fullName evidence="1">Uncharacterized protein</fullName>
    </submittedName>
</protein>
<proteinExistence type="predicted"/>
<gene>
    <name evidence="1" type="ORF">FNV43_RR10249</name>
</gene>
<evidence type="ECO:0000313" key="1">
    <source>
        <dbReference type="EMBL" id="KAF3449520.1"/>
    </source>
</evidence>
<evidence type="ECO:0000313" key="2">
    <source>
        <dbReference type="Proteomes" id="UP000796880"/>
    </source>
</evidence>
<name>A0A8K0HCT4_9ROSA</name>
<dbReference type="Proteomes" id="UP000796880">
    <property type="component" value="Unassembled WGS sequence"/>
</dbReference>